<organism evidence="2 3">
    <name type="scientific">Laceyella tengchongensis</name>
    <dbReference type="NCBI Taxonomy" id="574699"/>
    <lineage>
        <taxon>Bacteria</taxon>
        <taxon>Bacillati</taxon>
        <taxon>Bacillota</taxon>
        <taxon>Bacilli</taxon>
        <taxon>Bacillales</taxon>
        <taxon>Thermoactinomycetaceae</taxon>
        <taxon>Laceyella</taxon>
    </lineage>
</organism>
<dbReference type="Proteomes" id="UP001157946">
    <property type="component" value="Unassembled WGS sequence"/>
</dbReference>
<evidence type="ECO:0000313" key="3">
    <source>
        <dbReference type="Proteomes" id="UP001157946"/>
    </source>
</evidence>
<dbReference type="SFLD" id="SFLDG01129">
    <property type="entry name" value="C1.5:_HAD__Beta-PGM__Phosphata"/>
    <property type="match status" value="1"/>
</dbReference>
<dbReference type="PANTHER" id="PTHR43316:SF3">
    <property type="entry name" value="HALOACID DEHALOGENASE, TYPE II (AFU_ORTHOLOGUE AFUA_2G07750)-RELATED"/>
    <property type="match status" value="1"/>
</dbReference>
<dbReference type="SFLD" id="SFLDS00003">
    <property type="entry name" value="Haloacid_Dehalogenase"/>
    <property type="match status" value="1"/>
</dbReference>
<dbReference type="AlphaFoldDB" id="A0AA45WIV4"/>
<dbReference type="InterPro" id="IPR006439">
    <property type="entry name" value="HAD-SF_hydro_IA"/>
</dbReference>
<proteinExistence type="predicted"/>
<dbReference type="PANTHER" id="PTHR43316">
    <property type="entry name" value="HYDROLASE, HALOACID DELAHOGENASE-RELATED"/>
    <property type="match status" value="1"/>
</dbReference>
<dbReference type="InterPro" id="IPR051540">
    <property type="entry name" value="S-2-haloacid_dehalogenase"/>
</dbReference>
<comment type="caution">
    <text evidence="2">The sequence shown here is derived from an EMBL/GenBank/DDBJ whole genome shotgun (WGS) entry which is preliminary data.</text>
</comment>
<dbReference type="InterPro" id="IPR036412">
    <property type="entry name" value="HAD-like_sf"/>
</dbReference>
<protein>
    <submittedName>
        <fullName evidence="2">FMN phosphatase YigB, HAD superfamily</fullName>
    </submittedName>
</protein>
<dbReference type="RefSeq" id="WP_284723839.1">
    <property type="nucleotide sequence ID" value="NZ_FXTU01000001.1"/>
</dbReference>
<keyword evidence="3" id="KW-1185">Reference proteome</keyword>
<dbReference type="PRINTS" id="PR00413">
    <property type="entry name" value="HADHALOGNASE"/>
</dbReference>
<dbReference type="Pfam" id="PF00702">
    <property type="entry name" value="Hydrolase"/>
    <property type="match status" value="1"/>
</dbReference>
<keyword evidence="1" id="KW-0378">Hydrolase</keyword>
<dbReference type="EMBL" id="FXTU01000001">
    <property type="protein sequence ID" value="SMP01380.1"/>
    <property type="molecule type" value="Genomic_DNA"/>
</dbReference>
<sequence length="246" mass="28158">MIKACLFDLDGTLLPMDTEAFVKVYLGALAPQVAHVIPPDKLVKMIWHATEEMIKNTDEQLTNEQVFERAFLEVSGVSKEEIWPVFDRFYREEFPKLQTHVGREPLMREVVQAALERGCKVAVATNPVFPKEAIWERMRWAGVDDLPFSLVTVYEEMHFCKPQPYYYLEVANGLGVKPEECVMIGNDMQEDMVASMVGMKTFYLRQHRIDRGQPVYPFDMEGTAAELLSAIREGKGLFAAEAMKVR</sequence>
<evidence type="ECO:0000256" key="1">
    <source>
        <dbReference type="ARBA" id="ARBA00022801"/>
    </source>
</evidence>
<evidence type="ECO:0000313" key="2">
    <source>
        <dbReference type="EMBL" id="SMP01380.1"/>
    </source>
</evidence>
<dbReference type="Gene3D" id="3.40.50.1000">
    <property type="entry name" value="HAD superfamily/HAD-like"/>
    <property type="match status" value="1"/>
</dbReference>
<dbReference type="SUPFAM" id="SSF56784">
    <property type="entry name" value="HAD-like"/>
    <property type="match status" value="1"/>
</dbReference>
<name>A0AA45WIV4_9BACL</name>
<gene>
    <name evidence="2" type="ORF">SAMN06265361_101244</name>
</gene>
<dbReference type="InterPro" id="IPR023214">
    <property type="entry name" value="HAD_sf"/>
</dbReference>
<reference evidence="2" key="1">
    <citation type="submission" date="2017-05" db="EMBL/GenBank/DDBJ databases">
        <authorList>
            <person name="Varghese N."/>
            <person name="Submissions S."/>
        </authorList>
    </citation>
    <scope>NUCLEOTIDE SEQUENCE</scope>
    <source>
        <strain evidence="2">DSM 45262</strain>
    </source>
</reference>
<accession>A0AA45WIV4</accession>
<dbReference type="GO" id="GO:0016787">
    <property type="term" value="F:hydrolase activity"/>
    <property type="evidence" value="ECO:0007669"/>
    <property type="project" value="UniProtKB-KW"/>
</dbReference>